<reference evidence="3" key="1">
    <citation type="submission" date="2021-01" db="EMBL/GenBank/DDBJ databases">
        <authorList>
            <person name="Corre E."/>
            <person name="Pelletier E."/>
            <person name="Niang G."/>
            <person name="Scheremetjew M."/>
            <person name="Finn R."/>
            <person name="Kale V."/>
            <person name="Holt S."/>
            <person name="Cochrane G."/>
            <person name="Meng A."/>
            <person name="Brown T."/>
            <person name="Cohen L."/>
        </authorList>
    </citation>
    <scope>NUCLEOTIDE SEQUENCE</scope>
    <source>
        <strain evidence="3">308</strain>
    </source>
</reference>
<proteinExistence type="predicted"/>
<dbReference type="Pfam" id="PF21516">
    <property type="entry name" value="YqeH-like_C"/>
    <property type="match status" value="1"/>
</dbReference>
<dbReference type="InterPro" id="IPR027417">
    <property type="entry name" value="P-loop_NTPase"/>
</dbReference>
<accession>A0A7S1FS13</accession>
<dbReference type="PANTHER" id="PTHR46434:SF1">
    <property type="entry name" value="GENETIC INTERACTOR OF PROHIBITINS 3, MITOCHONDRIAL"/>
    <property type="match status" value="1"/>
</dbReference>
<feature type="region of interest" description="Disordered" evidence="1">
    <location>
        <begin position="392"/>
        <end position="416"/>
    </location>
</feature>
<sequence>MRTAGTSSPFSPYSSSFSFKTSRRPLLSLVLVHATAVVVVFSLMTTTMTTMAPVAAFVVRWNRGAPKSVFGITFPSSSRGVPVVHNELFSKRSNAILRTAASCSRKSLRFSPSSCKDGHRCRNFRYGRWDGTSTGNAAAEIYGRKGVIRFSTSTEDENKESDLFVKADDDDAFEDDDELFPEFWDEDVDAVSDNGAFSGEAGERMRRKLEAMARHDFGEVSDAARAEADDIMASARARRSFSTHSSAIDDADGGDEIKFETDDMDSRIAAAKSSDSIMGFESSDDGNDEEDGGMLPMPKSEEGYLGYQHPEEEIETYLLNTDAMHCPACGVKFQCGEEVKPGYIPKEKYEYQVEKRKWEKILEQREARKNREWTVEDEVEWLITDNKAVDSSDASAMKEENGDEIPSEFRPDYLDENGKPPKRTICQRCHHLQNYGEVRTELRPGWTEEPLLSQEAFRELLYPIRDRDAVVVALVDLFDFGGSVLPELDAIAGEHNPVILAVNKADLLPEKMGQLRAESWVRSELDYMGVRCVGQRRGDVRLVSAQTGFGVSNLISRARKLADEIEGDIYVVGAANAGKSTLMNRLIQENAKKSLRFKKNMPKKKVEELKKKKLRKGNKPKGMITASPLPGTTLEFIKLKIGEGLSLYDTPGLLVPGTLTSKLTPAELKMVVPKKKIDAVTIRISSGSCVLVGGLARIEVVDGSKPFLFTFYVSNEIKLHPTSSDKAEEFVVKHVGGLLTPPMDAERVAELGEFESHLLDIECFGWKEAAADVAIRGLGWIAVTGAGVAKVRVSVPKGTGISVRPPLMPFDVWETTATFTGGKLKRKGGKTASGKWRKGIKRR</sequence>
<evidence type="ECO:0000313" key="3">
    <source>
        <dbReference type="EMBL" id="CAD8884435.1"/>
    </source>
</evidence>
<dbReference type="InterPro" id="IPR048422">
    <property type="entry name" value="NOA1/YqeH-like_C"/>
</dbReference>
<feature type="region of interest" description="Disordered" evidence="1">
    <location>
        <begin position="823"/>
        <end position="843"/>
    </location>
</feature>
<organism evidence="3">
    <name type="scientific">Corethron hystrix</name>
    <dbReference type="NCBI Taxonomy" id="216773"/>
    <lineage>
        <taxon>Eukaryota</taxon>
        <taxon>Sar</taxon>
        <taxon>Stramenopiles</taxon>
        <taxon>Ochrophyta</taxon>
        <taxon>Bacillariophyta</taxon>
        <taxon>Coscinodiscophyceae</taxon>
        <taxon>Corethrophycidae</taxon>
        <taxon>Corethrales</taxon>
        <taxon>Corethraceae</taxon>
        <taxon>Corethron</taxon>
    </lineage>
</organism>
<dbReference type="InterPro" id="IPR006073">
    <property type="entry name" value="GTP-bd"/>
</dbReference>
<evidence type="ECO:0000256" key="1">
    <source>
        <dbReference type="SAM" id="MobiDB-lite"/>
    </source>
</evidence>
<dbReference type="PROSITE" id="PS51721">
    <property type="entry name" value="G_CP"/>
    <property type="match status" value="1"/>
</dbReference>
<dbReference type="InterPro" id="IPR050896">
    <property type="entry name" value="Mito_lipid_metab_GTPase"/>
</dbReference>
<dbReference type="GO" id="GO:0005525">
    <property type="term" value="F:GTP binding"/>
    <property type="evidence" value="ECO:0007669"/>
    <property type="project" value="InterPro"/>
</dbReference>
<dbReference type="Pfam" id="PF01926">
    <property type="entry name" value="MMR_HSR1"/>
    <property type="match status" value="1"/>
</dbReference>
<feature type="compositionally biased region" description="Basic and acidic residues" evidence="1">
    <location>
        <begin position="407"/>
        <end position="416"/>
    </location>
</feature>
<name>A0A7S1FS13_9STRA</name>
<protein>
    <recommendedName>
        <fullName evidence="2">CP-type G domain-containing protein</fullName>
    </recommendedName>
</protein>
<dbReference type="AlphaFoldDB" id="A0A7S1FS13"/>
<dbReference type="PANTHER" id="PTHR46434">
    <property type="entry name" value="GENETIC INTERACTOR OF PROHIBITINS 3, MITOCHONDRIAL"/>
    <property type="match status" value="1"/>
</dbReference>
<evidence type="ECO:0000259" key="2">
    <source>
        <dbReference type="PROSITE" id="PS51721"/>
    </source>
</evidence>
<dbReference type="SUPFAM" id="SSF52540">
    <property type="entry name" value="P-loop containing nucleoside triphosphate hydrolases"/>
    <property type="match status" value="1"/>
</dbReference>
<gene>
    <name evidence="3" type="ORF">CHYS00102_LOCUS11632</name>
</gene>
<dbReference type="GO" id="GO:0005739">
    <property type="term" value="C:mitochondrion"/>
    <property type="evidence" value="ECO:0007669"/>
    <property type="project" value="TreeGrafter"/>
</dbReference>
<dbReference type="CDD" id="cd01855">
    <property type="entry name" value="YqeH"/>
    <property type="match status" value="1"/>
</dbReference>
<dbReference type="Gene3D" id="3.40.50.300">
    <property type="entry name" value="P-loop containing nucleotide triphosphate hydrolases"/>
    <property type="match status" value="1"/>
</dbReference>
<dbReference type="EMBL" id="HBFR01015978">
    <property type="protein sequence ID" value="CAD8884435.1"/>
    <property type="molecule type" value="Transcribed_RNA"/>
</dbReference>
<feature type="domain" description="CP-type G" evidence="2">
    <location>
        <begin position="458"/>
        <end position="656"/>
    </location>
</feature>
<dbReference type="InterPro" id="IPR030378">
    <property type="entry name" value="G_CP_dom"/>
</dbReference>